<sequence length="516" mass="51948">MTCAALLASCGGGSSDGGDVGPAPGVQQYPGGVWSGTVGTGALQRQVFGYIDPGPQGTGGEFYLAREAASSAGYDGLYGRLNVDRTTVLATGVTYFSVRDGKFATNVTLRGTASASTTTGRTDAISGNYSDPVATAAATGSTTTFKLNYSDLNNHPARLSLMEGTYRGGGVFGGSWVLSITAQGALTGSVGACAVTGTVIPRASDSAVYGVSMNLSGNETLCAGAGTTQSGVAVLKFDVSATERSGIWMMTRNATGPANTFVLEGKADGPNNPTPAPTAQSAAGNWTGTVSGAGATSVSAAVLPDGGYFFYRPIGAGYDALYGTLLVAAGSSLVSSNDGAYFNHQNPLATQYTESMVLSGDARTGVSFAGTYANPTQGSAATSFSMVPDTTFPYNALLSSSVARLAGTYGSPSIGFGGTSMTLTLNALGEIKGTTSSGCALTGMVVPYEGGGNNLYRVQNLAYTGGGCPFNSSPNQSGVASARFDAAGQVVTGLRVLTAARTLTGQRFQTIFIGTR</sequence>
<dbReference type="EMBL" id="NOIG01000008">
    <property type="protein sequence ID" value="OYD50040.1"/>
    <property type="molecule type" value="Genomic_DNA"/>
</dbReference>
<accession>A0A235EM10</accession>
<proteinExistence type="predicted"/>
<keyword evidence="2" id="KW-1185">Reference proteome</keyword>
<comment type="caution">
    <text evidence="1">The sequence shown here is derived from an EMBL/GenBank/DDBJ whole genome shotgun (WGS) entry which is preliminary data.</text>
</comment>
<evidence type="ECO:0000313" key="1">
    <source>
        <dbReference type="EMBL" id="OYD50040.1"/>
    </source>
</evidence>
<evidence type="ECO:0000313" key="2">
    <source>
        <dbReference type="Proteomes" id="UP000215441"/>
    </source>
</evidence>
<dbReference type="AlphaFoldDB" id="A0A235EM10"/>
<reference evidence="1 2" key="1">
    <citation type="submission" date="2017-07" db="EMBL/GenBank/DDBJ databases">
        <title>Acidovorax KNDSW TSA 6 genome sequence and assembly.</title>
        <authorList>
            <person name="Mayilraj S."/>
        </authorList>
    </citation>
    <scope>NUCLEOTIDE SEQUENCE [LARGE SCALE GENOMIC DNA]</scope>
    <source>
        <strain evidence="1 2">KNDSW-TSA6</strain>
    </source>
</reference>
<gene>
    <name evidence="1" type="ORF">CBY09_11665</name>
</gene>
<organism evidence="1 2">
    <name type="scientific">Acidovorax kalamii</name>
    <dbReference type="NCBI Taxonomy" id="2004485"/>
    <lineage>
        <taxon>Bacteria</taxon>
        <taxon>Pseudomonadati</taxon>
        <taxon>Pseudomonadota</taxon>
        <taxon>Betaproteobacteria</taxon>
        <taxon>Burkholderiales</taxon>
        <taxon>Comamonadaceae</taxon>
        <taxon>Acidovorax</taxon>
    </lineage>
</organism>
<name>A0A235EM10_9BURK</name>
<protein>
    <submittedName>
        <fullName evidence="1">Uncharacterized protein</fullName>
    </submittedName>
</protein>
<dbReference type="Proteomes" id="UP000215441">
    <property type="component" value="Unassembled WGS sequence"/>
</dbReference>
<dbReference type="OrthoDB" id="8800886at2"/>